<sequence length="99" mass="11353">MDITMSETTDMINELSREDPQFAKGIQHYRQQYRCADAIEKLRKRAKLTQTQLGDLVGAPQSAVARWERGDANITMKTLEKIAEATHTQLDIKFVKDNE</sequence>
<gene>
    <name evidence="2" type="ORF">FC85_GL000535</name>
</gene>
<dbReference type="CDD" id="cd00093">
    <property type="entry name" value="HTH_XRE"/>
    <property type="match status" value="1"/>
</dbReference>
<dbReference type="Pfam" id="PF01381">
    <property type="entry name" value="HTH_3"/>
    <property type="match status" value="1"/>
</dbReference>
<evidence type="ECO:0000259" key="1">
    <source>
        <dbReference type="PROSITE" id="PS50943"/>
    </source>
</evidence>
<dbReference type="AlphaFoldDB" id="A0A0R1SFE4"/>
<dbReference type="PATRIC" id="fig|1423739.3.peg.564"/>
<proteinExistence type="predicted"/>
<dbReference type="STRING" id="1423739.FC85_GL000535"/>
<organism evidence="2 3">
    <name type="scientific">Lentilactobacillus diolivorans DSM 14421</name>
    <dbReference type="NCBI Taxonomy" id="1423739"/>
    <lineage>
        <taxon>Bacteria</taxon>
        <taxon>Bacillati</taxon>
        <taxon>Bacillota</taxon>
        <taxon>Bacilli</taxon>
        <taxon>Lactobacillales</taxon>
        <taxon>Lactobacillaceae</taxon>
        <taxon>Lentilactobacillus</taxon>
    </lineage>
</organism>
<comment type="caution">
    <text evidence="2">The sequence shown here is derived from an EMBL/GenBank/DDBJ whole genome shotgun (WGS) entry which is preliminary data.</text>
</comment>
<dbReference type="GO" id="GO:0003677">
    <property type="term" value="F:DNA binding"/>
    <property type="evidence" value="ECO:0007669"/>
    <property type="project" value="InterPro"/>
</dbReference>
<name>A0A0R1SFE4_9LACO</name>
<dbReference type="SMART" id="SM00530">
    <property type="entry name" value="HTH_XRE"/>
    <property type="match status" value="1"/>
</dbReference>
<dbReference type="SUPFAM" id="SSF47413">
    <property type="entry name" value="lambda repressor-like DNA-binding domains"/>
    <property type="match status" value="1"/>
</dbReference>
<feature type="domain" description="HTH cro/C1-type" evidence="1">
    <location>
        <begin position="39"/>
        <end position="95"/>
    </location>
</feature>
<evidence type="ECO:0000313" key="2">
    <source>
        <dbReference type="EMBL" id="KRL65042.1"/>
    </source>
</evidence>
<dbReference type="InterPro" id="IPR001387">
    <property type="entry name" value="Cro/C1-type_HTH"/>
</dbReference>
<reference evidence="2 3" key="1">
    <citation type="journal article" date="2015" name="Genome Announc.">
        <title>Expanding the biotechnology potential of lactobacilli through comparative genomics of 213 strains and associated genera.</title>
        <authorList>
            <person name="Sun Z."/>
            <person name="Harris H.M."/>
            <person name="McCann A."/>
            <person name="Guo C."/>
            <person name="Argimon S."/>
            <person name="Zhang W."/>
            <person name="Yang X."/>
            <person name="Jeffery I.B."/>
            <person name="Cooney J.C."/>
            <person name="Kagawa T.F."/>
            <person name="Liu W."/>
            <person name="Song Y."/>
            <person name="Salvetti E."/>
            <person name="Wrobel A."/>
            <person name="Rasinkangas P."/>
            <person name="Parkhill J."/>
            <person name="Rea M.C."/>
            <person name="O'Sullivan O."/>
            <person name="Ritari J."/>
            <person name="Douillard F.P."/>
            <person name="Paul Ross R."/>
            <person name="Yang R."/>
            <person name="Briner A.E."/>
            <person name="Felis G.E."/>
            <person name="de Vos W.M."/>
            <person name="Barrangou R."/>
            <person name="Klaenhammer T.R."/>
            <person name="Caufield P.W."/>
            <person name="Cui Y."/>
            <person name="Zhang H."/>
            <person name="O'Toole P.W."/>
        </authorList>
    </citation>
    <scope>NUCLEOTIDE SEQUENCE [LARGE SCALE GENOMIC DNA]</scope>
    <source>
        <strain evidence="2 3">DSM 14421</strain>
    </source>
</reference>
<dbReference type="EMBL" id="AZEY01000077">
    <property type="protein sequence ID" value="KRL65042.1"/>
    <property type="molecule type" value="Genomic_DNA"/>
</dbReference>
<dbReference type="Gene3D" id="1.10.260.40">
    <property type="entry name" value="lambda repressor-like DNA-binding domains"/>
    <property type="match status" value="1"/>
</dbReference>
<accession>A0A0R1SFE4</accession>
<dbReference type="Proteomes" id="UP000052013">
    <property type="component" value="Unassembled WGS sequence"/>
</dbReference>
<dbReference type="PROSITE" id="PS50943">
    <property type="entry name" value="HTH_CROC1"/>
    <property type="match status" value="1"/>
</dbReference>
<evidence type="ECO:0000313" key="3">
    <source>
        <dbReference type="Proteomes" id="UP000052013"/>
    </source>
</evidence>
<dbReference type="InterPro" id="IPR010982">
    <property type="entry name" value="Lambda_DNA-bd_dom_sf"/>
</dbReference>
<protein>
    <recommendedName>
        <fullName evidence="1">HTH cro/C1-type domain-containing protein</fullName>
    </recommendedName>
</protein>